<dbReference type="InterPro" id="IPR042257">
    <property type="entry name" value="DGOK_C"/>
</dbReference>
<sequence>MSKVPVSYLVVDWGSTNFRAFAMDRADQLLDSKEAPIGLLQIKDGNFAQTLQDLLAAWLTEYQHLPIFMAGMIGSLKGWVNVDYAATPTSTSALVKKAHSFALPWGPKATILPGVCHNYEADNYDVMRGEEVQIFGLAKLVKTNKFNAILPGTHSKHATYVDGQITAFASFLTGEFYSVLSNHSLLGKALPENPPQDDQAFLKGVLDGQTGQLTNRIFLAWTNRLFKNLTEAQIPDYLSGLLIGHELKALTSKQVYLVGGSSLCARYALACKELQIQSETVSGNQCFLAGIIDLVSELKLQN</sequence>
<name>A0ABS9D4T1_9ALTE</name>
<organism evidence="1 2">
    <name type="scientific">Paraglaciecola algarum</name>
    <dbReference type="NCBI Taxonomy" id="3050085"/>
    <lineage>
        <taxon>Bacteria</taxon>
        <taxon>Pseudomonadati</taxon>
        <taxon>Pseudomonadota</taxon>
        <taxon>Gammaproteobacteria</taxon>
        <taxon>Alteromonadales</taxon>
        <taxon>Alteromonadaceae</taxon>
        <taxon>Paraglaciecola</taxon>
    </lineage>
</organism>
<dbReference type="Pfam" id="PF05035">
    <property type="entry name" value="DGOK"/>
    <property type="match status" value="1"/>
</dbReference>
<evidence type="ECO:0000313" key="1">
    <source>
        <dbReference type="EMBL" id="MCF2947953.1"/>
    </source>
</evidence>
<dbReference type="RefSeq" id="WP_235311479.1">
    <property type="nucleotide sequence ID" value="NZ_JAKGAS010000003.1"/>
</dbReference>
<dbReference type="Proteomes" id="UP001521137">
    <property type="component" value="Unassembled WGS sequence"/>
</dbReference>
<proteinExistence type="predicted"/>
<accession>A0ABS9D4T1</accession>
<reference evidence="1 2" key="1">
    <citation type="submission" date="2022-01" db="EMBL/GenBank/DDBJ databases">
        <title>Paraglaciecola sp. G1-23.</title>
        <authorList>
            <person name="Jin M.S."/>
            <person name="Han D.M."/>
            <person name="Kim H.M."/>
            <person name="Jeon C.O."/>
        </authorList>
    </citation>
    <scope>NUCLEOTIDE SEQUENCE [LARGE SCALE GENOMIC DNA]</scope>
    <source>
        <strain evidence="1 2">G1-23</strain>
    </source>
</reference>
<dbReference type="InterPro" id="IPR007729">
    <property type="entry name" value="DGOK"/>
</dbReference>
<dbReference type="Gene3D" id="3.30.420.300">
    <property type="entry name" value="2-keto-3-deoxy-galactonokinase, substrate binding domain"/>
    <property type="match status" value="1"/>
</dbReference>
<comment type="caution">
    <text evidence="1">The sequence shown here is derived from an EMBL/GenBank/DDBJ whole genome shotgun (WGS) entry which is preliminary data.</text>
</comment>
<dbReference type="InterPro" id="IPR042258">
    <property type="entry name" value="DGOK_N"/>
</dbReference>
<protein>
    <submittedName>
        <fullName evidence="1">2-dehydro-3-deoxygalactonokinase</fullName>
    </submittedName>
</protein>
<dbReference type="CDD" id="cd24012">
    <property type="entry name" value="ASKHA_NBD_KDGal-kinase"/>
    <property type="match status" value="1"/>
</dbReference>
<gene>
    <name evidence="1" type="ORF">L0668_07535</name>
</gene>
<dbReference type="EMBL" id="JAKGAS010000003">
    <property type="protein sequence ID" value="MCF2947953.1"/>
    <property type="molecule type" value="Genomic_DNA"/>
</dbReference>
<dbReference type="Gene3D" id="3.30.420.310">
    <property type="entry name" value="2-keto-3-deoxy-galactonokinase, C-terminal domain"/>
    <property type="match status" value="1"/>
</dbReference>
<keyword evidence="2" id="KW-1185">Reference proteome</keyword>
<evidence type="ECO:0000313" key="2">
    <source>
        <dbReference type="Proteomes" id="UP001521137"/>
    </source>
</evidence>